<keyword evidence="7 9" id="KW-0472">Membrane</keyword>
<evidence type="ECO:0000313" key="12">
    <source>
        <dbReference type="EMBL" id="QHQ61267.1"/>
    </source>
</evidence>
<evidence type="ECO:0000256" key="3">
    <source>
        <dbReference type="ARBA" id="ARBA00008914"/>
    </source>
</evidence>
<feature type="transmembrane region" description="Helical" evidence="10">
    <location>
        <begin position="16"/>
        <end position="36"/>
    </location>
</feature>
<proteinExistence type="inferred from homology"/>
<reference evidence="12 13" key="1">
    <citation type="submission" date="2020-01" db="EMBL/GenBank/DDBJ databases">
        <title>Genome analysis of Anaerocolumna sp. CBA3638.</title>
        <authorList>
            <person name="Kim J."/>
            <person name="Roh S.W."/>
        </authorList>
    </citation>
    <scope>NUCLEOTIDE SEQUENCE [LARGE SCALE GENOMIC DNA]</scope>
    <source>
        <strain evidence="12 13">CBA3638</strain>
    </source>
</reference>
<dbReference type="InterPro" id="IPR025713">
    <property type="entry name" value="MotB-like_N_dom"/>
</dbReference>
<feature type="domain" description="OmpA-like" evidence="11">
    <location>
        <begin position="139"/>
        <end position="260"/>
    </location>
</feature>
<keyword evidence="5 10" id="KW-0812">Transmembrane</keyword>
<evidence type="ECO:0000259" key="11">
    <source>
        <dbReference type="PROSITE" id="PS51123"/>
    </source>
</evidence>
<dbReference type="GO" id="GO:0005886">
    <property type="term" value="C:plasma membrane"/>
    <property type="evidence" value="ECO:0007669"/>
    <property type="project" value="UniProtKB-SubCell"/>
</dbReference>
<protein>
    <submittedName>
        <fullName evidence="12">OmpA family protein</fullName>
    </submittedName>
</protein>
<evidence type="ECO:0000256" key="10">
    <source>
        <dbReference type="SAM" id="Phobius"/>
    </source>
</evidence>
<keyword evidence="8" id="KW-0998">Cell outer membrane</keyword>
<dbReference type="Gene3D" id="3.30.1330.60">
    <property type="entry name" value="OmpA-like domain"/>
    <property type="match status" value="1"/>
</dbReference>
<dbReference type="Proteomes" id="UP000464314">
    <property type="component" value="Chromosome"/>
</dbReference>
<dbReference type="InterPro" id="IPR006665">
    <property type="entry name" value="OmpA-like"/>
</dbReference>
<evidence type="ECO:0000256" key="5">
    <source>
        <dbReference type="ARBA" id="ARBA00022692"/>
    </source>
</evidence>
<dbReference type="Pfam" id="PF13677">
    <property type="entry name" value="MotB_plug"/>
    <property type="match status" value="1"/>
</dbReference>
<dbReference type="RefSeq" id="WP_161838093.1">
    <property type="nucleotide sequence ID" value="NZ_CP048000.1"/>
</dbReference>
<gene>
    <name evidence="12" type="ORF">Ana3638_11185</name>
</gene>
<evidence type="ECO:0000256" key="8">
    <source>
        <dbReference type="ARBA" id="ARBA00023237"/>
    </source>
</evidence>
<sequence>MMKKKKEKKENGERWLLTYSDLITLLMVFFVMLYSISNVNQKEYEALSQSLSEAFGTSGKSVNGSIIPKGAGILDGGTGLTSKDIKESGDSETAQTGEGYNIDTSDGISKEEFATLRNNLNNALKDSKLKDKLRITVEDKGMVISLPNDILFDSGEADVKPEMKPILDQVAVLLNSIDSPIQVEGHTDNVPVNNKEYRSNWQLSADRAANVVQYLIENYKIKPERLVAIGYGEYKPVASNKTNEGRMKNRRISITLLYNEEAAQAQNE</sequence>
<evidence type="ECO:0000256" key="6">
    <source>
        <dbReference type="ARBA" id="ARBA00022989"/>
    </source>
</evidence>
<keyword evidence="4" id="KW-1003">Cell membrane</keyword>
<organism evidence="12 13">
    <name type="scientific">Anaerocolumna sedimenticola</name>
    <dbReference type="NCBI Taxonomy" id="2696063"/>
    <lineage>
        <taxon>Bacteria</taxon>
        <taxon>Bacillati</taxon>
        <taxon>Bacillota</taxon>
        <taxon>Clostridia</taxon>
        <taxon>Lachnospirales</taxon>
        <taxon>Lachnospiraceae</taxon>
        <taxon>Anaerocolumna</taxon>
    </lineage>
</organism>
<comment type="similarity">
    <text evidence="3">Belongs to the MotB family.</text>
</comment>
<dbReference type="CDD" id="cd07185">
    <property type="entry name" value="OmpA_C-like"/>
    <property type="match status" value="1"/>
</dbReference>
<dbReference type="Pfam" id="PF00691">
    <property type="entry name" value="OmpA"/>
    <property type="match status" value="1"/>
</dbReference>
<dbReference type="KEGG" id="anr:Ana3638_11185"/>
<evidence type="ECO:0000256" key="2">
    <source>
        <dbReference type="ARBA" id="ARBA00004442"/>
    </source>
</evidence>
<dbReference type="AlphaFoldDB" id="A0A6P1TLV5"/>
<evidence type="ECO:0000256" key="1">
    <source>
        <dbReference type="ARBA" id="ARBA00004162"/>
    </source>
</evidence>
<evidence type="ECO:0000313" key="13">
    <source>
        <dbReference type="Proteomes" id="UP000464314"/>
    </source>
</evidence>
<keyword evidence="6 10" id="KW-1133">Transmembrane helix</keyword>
<comment type="subcellular location">
    <subcellularLocation>
        <location evidence="1">Cell membrane</location>
        <topology evidence="1">Single-pass membrane protein</topology>
    </subcellularLocation>
    <subcellularLocation>
        <location evidence="2">Cell outer membrane</location>
    </subcellularLocation>
</comment>
<dbReference type="InterPro" id="IPR036737">
    <property type="entry name" value="OmpA-like_sf"/>
</dbReference>
<dbReference type="EMBL" id="CP048000">
    <property type="protein sequence ID" value="QHQ61267.1"/>
    <property type="molecule type" value="Genomic_DNA"/>
</dbReference>
<evidence type="ECO:0000256" key="9">
    <source>
        <dbReference type="PROSITE-ProRule" id="PRU00473"/>
    </source>
</evidence>
<dbReference type="SUPFAM" id="SSF103088">
    <property type="entry name" value="OmpA-like"/>
    <property type="match status" value="1"/>
</dbReference>
<dbReference type="PANTHER" id="PTHR30329">
    <property type="entry name" value="STATOR ELEMENT OF FLAGELLAR MOTOR COMPLEX"/>
    <property type="match status" value="1"/>
</dbReference>
<dbReference type="PANTHER" id="PTHR30329:SF21">
    <property type="entry name" value="LIPOPROTEIN YIAD-RELATED"/>
    <property type="match status" value="1"/>
</dbReference>
<dbReference type="GO" id="GO:0009279">
    <property type="term" value="C:cell outer membrane"/>
    <property type="evidence" value="ECO:0007669"/>
    <property type="project" value="UniProtKB-SubCell"/>
</dbReference>
<evidence type="ECO:0000256" key="4">
    <source>
        <dbReference type="ARBA" id="ARBA00022475"/>
    </source>
</evidence>
<dbReference type="PROSITE" id="PS51123">
    <property type="entry name" value="OMPA_2"/>
    <property type="match status" value="1"/>
</dbReference>
<accession>A0A6P1TLV5</accession>
<keyword evidence="13" id="KW-1185">Reference proteome</keyword>
<dbReference type="PRINTS" id="PR01021">
    <property type="entry name" value="OMPADOMAIN"/>
</dbReference>
<dbReference type="InterPro" id="IPR050330">
    <property type="entry name" value="Bact_OuterMem_StrucFunc"/>
</dbReference>
<name>A0A6P1TLV5_9FIRM</name>
<evidence type="ECO:0000256" key="7">
    <source>
        <dbReference type="ARBA" id="ARBA00023136"/>
    </source>
</evidence>
<dbReference type="InterPro" id="IPR006664">
    <property type="entry name" value="OMP_bac"/>
</dbReference>